<name>A0A094Q7Z7_9ZZZZ</name>
<dbReference type="PANTHER" id="PTHR43684">
    <property type="match status" value="1"/>
</dbReference>
<dbReference type="AlphaFoldDB" id="A0A094Q7Z7"/>
<dbReference type="GO" id="GO:0005777">
    <property type="term" value="C:peroxisome"/>
    <property type="evidence" value="ECO:0007669"/>
    <property type="project" value="UniProtKB-SubCell"/>
</dbReference>
<protein>
    <recommendedName>
        <fullName evidence="5">Enoyl-CoA hydratase</fullName>
    </recommendedName>
</protein>
<dbReference type="CDD" id="cd06558">
    <property type="entry name" value="crotonase-like"/>
    <property type="match status" value="1"/>
</dbReference>
<evidence type="ECO:0000256" key="1">
    <source>
        <dbReference type="ARBA" id="ARBA00004275"/>
    </source>
</evidence>
<dbReference type="EMBL" id="JNSL01000030">
    <property type="protein sequence ID" value="KGA19492.1"/>
    <property type="molecule type" value="Genomic_DNA"/>
</dbReference>
<dbReference type="InterPro" id="IPR051053">
    <property type="entry name" value="ECH/Chromodomain_protein"/>
</dbReference>
<comment type="subcellular location">
    <subcellularLocation>
        <location evidence="1">Peroxisome</location>
    </subcellularLocation>
</comment>
<dbReference type="InterPro" id="IPR001753">
    <property type="entry name" value="Enoyl-CoA_hydra/iso"/>
</dbReference>
<evidence type="ECO:0008006" key="5">
    <source>
        <dbReference type="Google" id="ProtNLM"/>
    </source>
</evidence>
<proteinExistence type="predicted"/>
<dbReference type="SUPFAM" id="SSF52096">
    <property type="entry name" value="ClpP/crotonase"/>
    <property type="match status" value="1"/>
</dbReference>
<gene>
    <name evidence="4" type="ORF">GM51_6595</name>
</gene>
<reference evidence="4" key="1">
    <citation type="submission" date="2014-06" db="EMBL/GenBank/DDBJ databases">
        <title>Key roles for freshwater Actinobacteria revealed by deep metagenomic sequencing.</title>
        <authorList>
            <person name="Ghai R."/>
            <person name="Mizuno C.M."/>
            <person name="Picazo A."/>
            <person name="Camacho A."/>
            <person name="Rodriguez-Valera F."/>
        </authorList>
    </citation>
    <scope>NUCLEOTIDE SEQUENCE</scope>
</reference>
<dbReference type="Pfam" id="PF00378">
    <property type="entry name" value="ECH_1"/>
    <property type="match status" value="1"/>
</dbReference>
<accession>A0A094Q7Z7</accession>
<keyword evidence="3" id="KW-0413">Isomerase</keyword>
<dbReference type="GO" id="GO:0004165">
    <property type="term" value="F:delta(3)-delta(2)-enoyl-CoA isomerase activity"/>
    <property type="evidence" value="ECO:0007669"/>
    <property type="project" value="UniProtKB-ARBA"/>
</dbReference>
<dbReference type="PANTHER" id="PTHR43684:SF1">
    <property type="entry name" value="ENOYL-COA DELTA ISOMERASE 2"/>
    <property type="match status" value="1"/>
</dbReference>
<evidence type="ECO:0000256" key="3">
    <source>
        <dbReference type="ARBA" id="ARBA00023235"/>
    </source>
</evidence>
<organism evidence="4">
    <name type="scientific">freshwater metagenome</name>
    <dbReference type="NCBI Taxonomy" id="449393"/>
    <lineage>
        <taxon>unclassified sequences</taxon>
        <taxon>metagenomes</taxon>
        <taxon>ecological metagenomes</taxon>
    </lineage>
</organism>
<dbReference type="Gene3D" id="3.90.226.10">
    <property type="entry name" value="2-enoyl-CoA Hydratase, Chain A, domain 1"/>
    <property type="match status" value="1"/>
</dbReference>
<evidence type="ECO:0000256" key="2">
    <source>
        <dbReference type="ARBA" id="ARBA00023140"/>
    </source>
</evidence>
<sequence>MGNISSNKLGQVLHLKLDRPEKKNALTPAMYTDLSKALNTAKDDFDIRVVVISGAGSAFTGGNDILDFMDTPPTGPDSPVMQFLAVLHDFPKPLIAAVHGNAVGIGTTMLMHCDLVYATADAKLSMPFVSLGLVPEAGSSLLFPRLVGHAIASEIFLTGRNFSGTEAHQMRLVNEIVSDPLAKALEIAEVIADQPPTSVINTKALLKSGQHQAVAMVMEAEGELFRIALESDEAQIAFMKFLEKKSKG</sequence>
<evidence type="ECO:0000313" key="4">
    <source>
        <dbReference type="EMBL" id="KGA19492.1"/>
    </source>
</evidence>
<comment type="caution">
    <text evidence="4">The sequence shown here is derived from an EMBL/GenBank/DDBJ whole genome shotgun (WGS) entry which is preliminary data.</text>
</comment>
<dbReference type="InterPro" id="IPR029045">
    <property type="entry name" value="ClpP/crotonase-like_dom_sf"/>
</dbReference>
<keyword evidence="2" id="KW-0576">Peroxisome</keyword>